<evidence type="ECO:0000256" key="3">
    <source>
        <dbReference type="ARBA" id="ARBA00022692"/>
    </source>
</evidence>
<gene>
    <name evidence="9" type="ORF">R1flu_005494</name>
</gene>
<dbReference type="Pfam" id="PF13515">
    <property type="entry name" value="FUSC_2"/>
    <property type="match status" value="1"/>
</dbReference>
<dbReference type="PANTHER" id="PTHR30509">
    <property type="entry name" value="P-HYDROXYBENZOIC ACID EFFLUX PUMP SUBUNIT-RELATED"/>
    <property type="match status" value="1"/>
</dbReference>
<organism evidence="9 10">
    <name type="scientific">Riccia fluitans</name>
    <dbReference type="NCBI Taxonomy" id="41844"/>
    <lineage>
        <taxon>Eukaryota</taxon>
        <taxon>Viridiplantae</taxon>
        <taxon>Streptophyta</taxon>
        <taxon>Embryophyta</taxon>
        <taxon>Marchantiophyta</taxon>
        <taxon>Marchantiopsida</taxon>
        <taxon>Marchantiidae</taxon>
        <taxon>Marchantiales</taxon>
        <taxon>Ricciaceae</taxon>
        <taxon>Riccia</taxon>
    </lineage>
</organism>
<feature type="transmembrane region" description="Helical" evidence="7">
    <location>
        <begin position="159"/>
        <end position="179"/>
    </location>
</feature>
<evidence type="ECO:0000256" key="6">
    <source>
        <dbReference type="SAM" id="MobiDB-lite"/>
    </source>
</evidence>
<keyword evidence="10" id="KW-1185">Reference proteome</keyword>
<keyword evidence="4 7" id="KW-1133">Transmembrane helix</keyword>
<feature type="compositionally biased region" description="Polar residues" evidence="6">
    <location>
        <begin position="465"/>
        <end position="474"/>
    </location>
</feature>
<evidence type="ECO:0000259" key="8">
    <source>
        <dbReference type="Pfam" id="PF13515"/>
    </source>
</evidence>
<evidence type="ECO:0000256" key="7">
    <source>
        <dbReference type="SAM" id="Phobius"/>
    </source>
</evidence>
<name>A0ABD1YU40_9MARC</name>
<feature type="transmembrane region" description="Helical" evidence="7">
    <location>
        <begin position="47"/>
        <end position="66"/>
    </location>
</feature>
<feature type="transmembrane region" description="Helical" evidence="7">
    <location>
        <begin position="21"/>
        <end position="41"/>
    </location>
</feature>
<keyword evidence="3 7" id="KW-0812">Transmembrane</keyword>
<evidence type="ECO:0000256" key="4">
    <source>
        <dbReference type="ARBA" id="ARBA00022989"/>
    </source>
</evidence>
<feature type="region of interest" description="Disordered" evidence="6">
    <location>
        <begin position="465"/>
        <end position="484"/>
    </location>
</feature>
<dbReference type="InterPro" id="IPR049453">
    <property type="entry name" value="Memb_transporter_dom"/>
</dbReference>
<dbReference type="GO" id="GO:0005886">
    <property type="term" value="C:plasma membrane"/>
    <property type="evidence" value="ECO:0007669"/>
    <property type="project" value="UniProtKB-SubCell"/>
</dbReference>
<sequence>MQGMTMKSMNKIYERRFRRRLGEALRTGWACLLVSVILEYVPMVKDLMVVSVLSYVIAILVSGPTLGTVLRNALGLLAVVVPSLLSTMVVLQMFKPPISKVTAVVCTGISSFFITYLSNTHLLGRKSALAQVSILYIYAHYESDMNVWTFPLRMMGPDILGASMAIVATLLPFPQLALWEVSRSAKSAERGTSEVFSSAVTAFSAADTSSFGSMYLHSKILAKASTDIVTGLKAKQVNLGWEIGTSRLRRTLKRTAKILAGLNQHLLGMVMAMESGHHLNAPAILRSSLRGPLKQVVEVSKSLLKHGVELGTSKINHESSEEKLRRCLVVEGAKQILNMFDEKLAEARRTAFYQPHVNHGNYNGPESPSEIEGINNAAGDGGILWVDHRTKRDTSYVKHKFRGRVSSYFFLFNLKLYMSEVVNLVDSVSFSNTGTKMHQIVRSQRFEESVHSRQDAAEILSSAVSDTRENQASNHETKQVARNSSSSRRSAIIFSEDQMIEDRNLASLRWKCNQCSSFKSYNPELAEGKNSSTASNSIFGWEITCQVHRFLSKWGATRAQAKRSFKIALAIVIADIFSNMIVSKEKHAFWGPVTVAFLIGNYQGGSWRTASLRLQGTVLGGIYGYLALTVTKNHSWANFLALIPWVILTTFVRYSPDYGYGGLVSGFTAAILIMGDFESDIRKYAMDRITETFVGVLAFVFVETVVFPERAVRLIRAELVSSLTGLRDCVAAIVAVYTEKECVRCRTAAVNDIKELEKQLKVSFGRQTALRAEACLEPDLWFVPFPGEIYSNLIAIEGRMLDLLFFMVCSLYATTEDGALDHMQKLLKAQRSSLTALQEEVLTTIDFLQEALQLQVHGPSIFSRFKDWLFRRTRCVTDVENQQRSMAEQQPPPPPLHPLILLNHPRRHVDGSPMNLKSSMDQFEQSFEDTVEDLISSTKTQAGSPVICNSVMLSFGSLTFSLHSLLRETIHLERVVHELVQAENPWSVLDFWDTHSVTHLWQQQVSVRA</sequence>
<dbReference type="PANTHER" id="PTHR30509:SF9">
    <property type="entry name" value="MULTIDRUG RESISTANCE PROTEIN MDTO"/>
    <property type="match status" value="1"/>
</dbReference>
<evidence type="ECO:0000256" key="2">
    <source>
        <dbReference type="ARBA" id="ARBA00022475"/>
    </source>
</evidence>
<keyword evidence="5 7" id="KW-0472">Membrane</keyword>
<comment type="caution">
    <text evidence="9">The sequence shown here is derived from an EMBL/GenBank/DDBJ whole genome shotgun (WGS) entry which is preliminary data.</text>
</comment>
<comment type="subcellular location">
    <subcellularLocation>
        <location evidence="1">Cell membrane</location>
        <topology evidence="1">Multi-pass membrane protein</topology>
    </subcellularLocation>
</comment>
<dbReference type="Proteomes" id="UP001605036">
    <property type="component" value="Unassembled WGS sequence"/>
</dbReference>
<feature type="domain" description="Integral membrane bound transporter" evidence="8">
    <location>
        <begin position="569"/>
        <end position="701"/>
    </location>
</feature>
<dbReference type="AlphaFoldDB" id="A0ABD1YU40"/>
<evidence type="ECO:0000313" key="9">
    <source>
        <dbReference type="EMBL" id="KAL2634015.1"/>
    </source>
</evidence>
<evidence type="ECO:0000256" key="5">
    <source>
        <dbReference type="ARBA" id="ARBA00023136"/>
    </source>
</evidence>
<protein>
    <recommendedName>
        <fullName evidence="8">Integral membrane bound transporter domain-containing protein</fullName>
    </recommendedName>
</protein>
<proteinExistence type="predicted"/>
<keyword evidence="2" id="KW-1003">Cell membrane</keyword>
<dbReference type="EMBL" id="JBHFFA010000003">
    <property type="protein sequence ID" value="KAL2634015.1"/>
    <property type="molecule type" value="Genomic_DNA"/>
</dbReference>
<accession>A0ABD1YU40</accession>
<feature type="transmembrane region" description="Helical" evidence="7">
    <location>
        <begin position="97"/>
        <end position="116"/>
    </location>
</feature>
<feature type="transmembrane region" description="Helical" evidence="7">
    <location>
        <begin position="73"/>
        <end position="91"/>
    </location>
</feature>
<evidence type="ECO:0000313" key="10">
    <source>
        <dbReference type="Proteomes" id="UP001605036"/>
    </source>
</evidence>
<evidence type="ECO:0000256" key="1">
    <source>
        <dbReference type="ARBA" id="ARBA00004651"/>
    </source>
</evidence>
<reference evidence="9 10" key="1">
    <citation type="submission" date="2024-09" db="EMBL/GenBank/DDBJ databases">
        <title>Chromosome-scale assembly of Riccia fluitans.</title>
        <authorList>
            <person name="Paukszto L."/>
            <person name="Sawicki J."/>
            <person name="Karawczyk K."/>
            <person name="Piernik-Szablinska J."/>
            <person name="Szczecinska M."/>
            <person name="Mazdziarz M."/>
        </authorList>
    </citation>
    <scope>NUCLEOTIDE SEQUENCE [LARGE SCALE GENOMIC DNA]</scope>
    <source>
        <strain evidence="9">Rf_01</strain>
        <tissue evidence="9">Aerial parts of the thallus</tissue>
    </source>
</reference>